<sequence length="156" mass="17277">MSDDKSATPRLGRTPGRGTRRQPRSFKQLLLRRLLVVIPAFLLMFIAVRTGLLDMSYDKITFSKLSWFDNTALVEHLRLAVVRDNLTDLPRNCLVFVVNGNAADNTPTMDVLGRHGNGCPGTTPSADKLFSLKINRSERTVQTDAGTPGAFHDLPL</sequence>
<dbReference type="AlphaFoldDB" id="A0A067Z1A7"/>
<evidence type="ECO:0000256" key="2">
    <source>
        <dbReference type="SAM" id="Phobius"/>
    </source>
</evidence>
<evidence type="ECO:0000313" key="3">
    <source>
        <dbReference type="EMBL" id="AHK70098.1"/>
    </source>
</evidence>
<organism evidence="3 4">
    <name type="scientific">Gluconobacter oxydans DSM 3504</name>
    <dbReference type="NCBI Taxonomy" id="1288313"/>
    <lineage>
        <taxon>Bacteria</taxon>
        <taxon>Pseudomonadati</taxon>
        <taxon>Pseudomonadota</taxon>
        <taxon>Alphaproteobacteria</taxon>
        <taxon>Acetobacterales</taxon>
        <taxon>Acetobacteraceae</taxon>
        <taxon>Gluconobacter</taxon>
    </lineage>
</organism>
<reference evidence="3 4" key="1">
    <citation type="journal article" date="2015" name="Appl. Microbiol. Biotechnol.">
        <title>The consequence of an additional NADH dehydrogenase paralog on the growth of Gluconobacter oxydans DSM3504.</title>
        <authorList>
            <person name="Kostner D."/>
            <person name="Luchterhand B."/>
            <person name="Junker A."/>
            <person name="Volland S."/>
            <person name="Daniel R."/>
            <person name="Buchs J."/>
            <person name="Liebl W."/>
            <person name="Ehrenreich A."/>
        </authorList>
    </citation>
    <scope>NUCLEOTIDE SEQUENCE [LARGE SCALE GENOMIC DNA]</scope>
    <source>
        <strain evidence="3">DSM 3504</strain>
    </source>
</reference>
<evidence type="ECO:0000256" key="1">
    <source>
        <dbReference type="SAM" id="MobiDB-lite"/>
    </source>
</evidence>
<feature type="compositionally biased region" description="Low complexity" evidence="1">
    <location>
        <begin position="8"/>
        <end position="17"/>
    </location>
</feature>
<proteinExistence type="predicted"/>
<dbReference type="HOGENOM" id="CLU_1754826_0_0_5"/>
<dbReference type="RefSeq" id="WP_011251742.1">
    <property type="nucleotide sequence ID" value="NZ_CP004373.1"/>
</dbReference>
<gene>
    <name evidence="3" type="ORF">GLS_c01710</name>
</gene>
<dbReference type="KEGG" id="goy:GLS_c01710"/>
<name>A0A067Z1A7_GLUOY</name>
<accession>A0A067Z1A7</accession>
<feature type="transmembrane region" description="Helical" evidence="2">
    <location>
        <begin position="30"/>
        <end position="48"/>
    </location>
</feature>
<keyword evidence="2" id="KW-1133">Transmembrane helix</keyword>
<dbReference type="GeneID" id="56904418"/>
<keyword evidence="2" id="KW-0812">Transmembrane</keyword>
<protein>
    <submittedName>
        <fullName evidence="3">Uncharacterized protein</fullName>
    </submittedName>
</protein>
<keyword evidence="2" id="KW-0472">Membrane</keyword>
<dbReference type="Proteomes" id="UP000031656">
    <property type="component" value="Chromosome"/>
</dbReference>
<feature type="region of interest" description="Disordered" evidence="1">
    <location>
        <begin position="1"/>
        <end position="23"/>
    </location>
</feature>
<dbReference type="EMBL" id="CP004373">
    <property type="protein sequence ID" value="AHK70098.1"/>
    <property type="molecule type" value="Genomic_DNA"/>
</dbReference>
<evidence type="ECO:0000313" key="4">
    <source>
        <dbReference type="Proteomes" id="UP000031656"/>
    </source>
</evidence>